<evidence type="ECO:0000313" key="9">
    <source>
        <dbReference type="Proteomes" id="UP000442109"/>
    </source>
</evidence>
<keyword evidence="3 6" id="KW-0812">Transmembrane</keyword>
<keyword evidence="9" id="KW-1185">Reference proteome</keyword>
<evidence type="ECO:0000256" key="1">
    <source>
        <dbReference type="ARBA" id="ARBA00004651"/>
    </source>
</evidence>
<dbReference type="OrthoDB" id="9762009at2"/>
<dbReference type="PROSITE" id="PS50035">
    <property type="entry name" value="PLD"/>
    <property type="match status" value="2"/>
</dbReference>
<feature type="transmembrane region" description="Helical" evidence="6">
    <location>
        <begin position="37"/>
        <end position="57"/>
    </location>
</feature>
<evidence type="ECO:0000256" key="3">
    <source>
        <dbReference type="ARBA" id="ARBA00022692"/>
    </source>
</evidence>
<feature type="domain" description="PLD phosphodiesterase" evidence="7">
    <location>
        <begin position="248"/>
        <end position="275"/>
    </location>
</feature>
<evidence type="ECO:0000313" key="8">
    <source>
        <dbReference type="EMBL" id="MUG31942.1"/>
    </source>
</evidence>
<dbReference type="Pfam" id="PF13396">
    <property type="entry name" value="PLDc_N"/>
    <property type="match status" value="1"/>
</dbReference>
<organism evidence="8 9">
    <name type="scientific">Psychrobacter sanguinis</name>
    <dbReference type="NCBI Taxonomy" id="861445"/>
    <lineage>
        <taxon>Bacteria</taxon>
        <taxon>Pseudomonadati</taxon>
        <taxon>Pseudomonadota</taxon>
        <taxon>Gammaproteobacteria</taxon>
        <taxon>Moraxellales</taxon>
        <taxon>Moraxellaceae</taxon>
        <taxon>Psychrobacter</taxon>
    </lineage>
</organism>
<dbReference type="SMART" id="SM00155">
    <property type="entry name" value="PLDc"/>
    <property type="match status" value="2"/>
</dbReference>
<evidence type="ECO:0000256" key="4">
    <source>
        <dbReference type="ARBA" id="ARBA00022989"/>
    </source>
</evidence>
<evidence type="ECO:0000256" key="2">
    <source>
        <dbReference type="ARBA" id="ARBA00022475"/>
    </source>
</evidence>
<dbReference type="InterPro" id="IPR027379">
    <property type="entry name" value="CLS_N"/>
</dbReference>
<protein>
    <submittedName>
        <fullName evidence="8">Cardiolipin synthase</fullName>
    </submittedName>
</protein>
<dbReference type="GO" id="GO:0032049">
    <property type="term" value="P:cardiolipin biosynthetic process"/>
    <property type="evidence" value="ECO:0007669"/>
    <property type="project" value="UniProtKB-ARBA"/>
</dbReference>
<dbReference type="SUPFAM" id="SSF56024">
    <property type="entry name" value="Phospholipase D/nuclease"/>
    <property type="match status" value="2"/>
</dbReference>
<feature type="domain" description="PLD phosphodiesterase" evidence="7">
    <location>
        <begin position="502"/>
        <end position="529"/>
    </location>
</feature>
<dbReference type="Gene3D" id="3.30.870.10">
    <property type="entry name" value="Endonuclease Chain A"/>
    <property type="match status" value="2"/>
</dbReference>
<keyword evidence="2" id="KW-1003">Cell membrane</keyword>
<evidence type="ECO:0000256" key="6">
    <source>
        <dbReference type="SAM" id="Phobius"/>
    </source>
</evidence>
<dbReference type="InterPro" id="IPR025202">
    <property type="entry name" value="PLD-like_dom"/>
</dbReference>
<accession>A0A844LZ41</accession>
<dbReference type="GO" id="GO:0008808">
    <property type="term" value="F:cardiolipin synthase activity"/>
    <property type="evidence" value="ECO:0007669"/>
    <property type="project" value="TreeGrafter"/>
</dbReference>
<comment type="caution">
    <text evidence="8">The sequence shown here is derived from an EMBL/GenBank/DDBJ whole genome shotgun (WGS) entry which is preliminary data.</text>
</comment>
<keyword evidence="4 6" id="KW-1133">Transmembrane helix</keyword>
<dbReference type="RefSeq" id="WP_155586903.1">
    <property type="nucleotide sequence ID" value="NZ_WFKQ01000002.1"/>
</dbReference>
<reference evidence="8 9" key="1">
    <citation type="journal article" date="2019" name="PLoS ONE">
        <title>Pup mortality in New Zealand sea lions (Phocarctos hookeri) at Enderby Island, Auckland Islands, 2013-18.</title>
        <authorList>
            <person name="Michael S.A."/>
            <person name="Hayman D.T.S."/>
            <person name="Gray R."/>
            <person name="Zhang J."/>
            <person name="Rogers L."/>
            <person name="Roe W.D."/>
        </authorList>
    </citation>
    <scope>NUCLEOTIDE SEQUENCE [LARGE SCALE GENOMIC DNA]</scope>
    <source>
        <strain evidence="8 9">SM868</strain>
    </source>
</reference>
<keyword evidence="5 6" id="KW-0472">Membrane</keyword>
<dbReference type="Proteomes" id="UP000442109">
    <property type="component" value="Unassembled WGS sequence"/>
</dbReference>
<comment type="subcellular location">
    <subcellularLocation>
        <location evidence="1">Cell membrane</location>
        <topology evidence="1">Multi-pass membrane protein</topology>
    </subcellularLocation>
</comment>
<dbReference type="PANTHER" id="PTHR21248:SF22">
    <property type="entry name" value="PHOSPHOLIPASE D"/>
    <property type="match status" value="1"/>
</dbReference>
<proteinExistence type="predicted"/>
<dbReference type="PANTHER" id="PTHR21248">
    <property type="entry name" value="CARDIOLIPIN SYNTHASE"/>
    <property type="match status" value="1"/>
</dbReference>
<dbReference type="Pfam" id="PF13091">
    <property type="entry name" value="PLDc_2"/>
    <property type="match status" value="2"/>
</dbReference>
<feature type="transmembrane region" description="Helical" evidence="6">
    <location>
        <begin position="64"/>
        <end position="87"/>
    </location>
</feature>
<gene>
    <name evidence="8" type="ORF">GB996_03945</name>
</gene>
<dbReference type="InterPro" id="IPR001736">
    <property type="entry name" value="PLipase_D/transphosphatidylase"/>
</dbReference>
<evidence type="ECO:0000256" key="5">
    <source>
        <dbReference type="ARBA" id="ARBA00023136"/>
    </source>
</evidence>
<dbReference type="EMBL" id="WFKQ01000002">
    <property type="protein sequence ID" value="MUG31942.1"/>
    <property type="molecule type" value="Genomic_DNA"/>
</dbReference>
<evidence type="ECO:0000259" key="7">
    <source>
        <dbReference type="PROSITE" id="PS50035"/>
    </source>
</evidence>
<sequence length="589" mass="66015">MTRFIFVPATSTSTYPALSEELEAASVWLQTVSAGDWAWLGVAIHITLTVFMIVRILSTQRNNGIAIAWLVLLFAIPFLSIIAYVLVGEPYLGKSYKSRNSQAQKMLKAVAKREAIQLAKVDDTLPQRYQGVSRIGTFDTGFGVYDKHKMQLLTSAQATFESLISDINHATTLILMEFYIIYPKGRVQEVFEALIAAAHRGVECQILADSVGSFSFFTDDWHKRLTQAGVTIHQSLPVGLFKTLFKRTDLRNHRKIVVIDDDIGYTGSFNLVDPEFFKQDKAVGQWIDLIMRIESEKPVSVVTALAAVNVTDIGAESLTNLKELGLRIDNNINIYTRKLYRPKPAINDINDKASGYLSRQIASFNLSDEYGHDFKASDQKVQEGADERLPQKLAGYMQQIANLPAIDNVMAQLIPSAPRITEHVIYNTLLTVFHRADRRIQITTPYFVPDEALLAALTTAAKRGVEVTLILPKKVDSFFVQHASQASYSILMEAGVNIALFNGGLLHAKTVVIDDDYCLFGTVNMDMRSFYLNMEISLALYTPSIVAQVVRCQQAYLTQCEMLDLAHWESRPTYKRLFDSGIRLFSPLL</sequence>
<dbReference type="AlphaFoldDB" id="A0A844LZ41"/>
<dbReference type="GO" id="GO:0005886">
    <property type="term" value="C:plasma membrane"/>
    <property type="evidence" value="ECO:0007669"/>
    <property type="project" value="UniProtKB-SubCell"/>
</dbReference>
<name>A0A844LZ41_9GAMM</name>